<proteinExistence type="predicted"/>
<feature type="compositionally biased region" description="Low complexity" evidence="2">
    <location>
        <begin position="92"/>
        <end position="109"/>
    </location>
</feature>
<protein>
    <submittedName>
        <fullName evidence="3">Uncharacterized protein</fullName>
    </submittedName>
</protein>
<keyword evidence="1" id="KW-0175">Coiled coil</keyword>
<feature type="coiled-coil region" evidence="1">
    <location>
        <begin position="476"/>
        <end position="506"/>
    </location>
</feature>
<reference evidence="3" key="1">
    <citation type="submission" date="2022-05" db="EMBL/GenBank/DDBJ databases">
        <authorList>
            <person name="Okamura Y."/>
        </authorList>
    </citation>
    <scope>NUCLEOTIDE SEQUENCE</scope>
</reference>
<sequence>MILQVGVPTSTPNRSHETNLLDTSDISIVERSTSPPLLITDESLTEDLTDEQEISNSPPVGSLAEVAARQKRSHTSDALRGKGVASARCHCSGRQGSSSSSSTADSVSGAERTRCLQDKLHATLQILKNKEETVKVQAESLALAEARLSALAIRTQRANTHRALQVQPIQKESGNGCKVEMTDISVTAHTQGVDENVMKTLKDKLSVVEDLYRECFYESAKQEQLLENLRGSYLQMRLREKEKDTHLSCLQHVVDTQRSSAFAYQEDCSCGLNEENTILKRANEINERVIGELRDRISKLEDNLVNKENTDQHYETVVAEKEQELREIRNQLNSLENTSQRSCCCDQLSLQLQQVQGSLNDKTLEMVQMQRRYEEQNVTICQLRQELDQTKTIKEEEVSKLRCEVSSWRSQQEIGSMRLGQLQKDLQRSQHRYRHLADHYKEISSFAQELQTQLKEAHTRGAKLCGEARHLVCAVRHSLKRQRNRQREQNERIKEQETIIQALQDSDTESALLTEPCCSKYLSSATSFKGDRNRSVSETASPPTPPRRLQNKKSAEECHWLHPNIRTKGVQQPTRSSCGTGTDTQRPVRVCSLRNNGELSPTEELLERVERAHEALSQAQRRWCHRGPK</sequence>
<organism evidence="3 4">
    <name type="scientific">Pieris brassicae</name>
    <name type="common">White butterfly</name>
    <name type="synonym">Large white butterfly</name>
    <dbReference type="NCBI Taxonomy" id="7116"/>
    <lineage>
        <taxon>Eukaryota</taxon>
        <taxon>Metazoa</taxon>
        <taxon>Ecdysozoa</taxon>
        <taxon>Arthropoda</taxon>
        <taxon>Hexapoda</taxon>
        <taxon>Insecta</taxon>
        <taxon>Pterygota</taxon>
        <taxon>Neoptera</taxon>
        <taxon>Endopterygota</taxon>
        <taxon>Lepidoptera</taxon>
        <taxon>Glossata</taxon>
        <taxon>Ditrysia</taxon>
        <taxon>Papilionoidea</taxon>
        <taxon>Pieridae</taxon>
        <taxon>Pierinae</taxon>
        <taxon>Pieris</taxon>
    </lineage>
</organism>
<gene>
    <name evidence="3" type="ORF">PIBRA_LOCUS334</name>
</gene>
<dbReference type="EMBL" id="CALOZG010000001">
    <property type="protein sequence ID" value="CAH3849143.1"/>
    <property type="molecule type" value="Genomic_DNA"/>
</dbReference>
<name>A0A9P0SFU8_PIEBR</name>
<feature type="region of interest" description="Disordered" evidence="2">
    <location>
        <begin position="529"/>
        <end position="556"/>
    </location>
</feature>
<dbReference type="Proteomes" id="UP001152562">
    <property type="component" value="Unassembled WGS sequence"/>
</dbReference>
<accession>A0A9P0SFU8</accession>
<dbReference type="AlphaFoldDB" id="A0A9P0SFU8"/>
<keyword evidence="4" id="KW-1185">Reference proteome</keyword>
<evidence type="ECO:0000256" key="2">
    <source>
        <dbReference type="SAM" id="MobiDB-lite"/>
    </source>
</evidence>
<evidence type="ECO:0000313" key="3">
    <source>
        <dbReference type="EMBL" id="CAH3849143.1"/>
    </source>
</evidence>
<feature type="coiled-coil region" evidence="1">
    <location>
        <begin position="283"/>
        <end position="341"/>
    </location>
</feature>
<comment type="caution">
    <text evidence="3">The sequence shown here is derived from an EMBL/GenBank/DDBJ whole genome shotgun (WGS) entry which is preliminary data.</text>
</comment>
<evidence type="ECO:0000256" key="1">
    <source>
        <dbReference type="SAM" id="Coils"/>
    </source>
</evidence>
<feature type="region of interest" description="Disordered" evidence="2">
    <location>
        <begin position="70"/>
        <end position="109"/>
    </location>
</feature>
<evidence type="ECO:0000313" key="4">
    <source>
        <dbReference type="Proteomes" id="UP001152562"/>
    </source>
</evidence>